<sequence length="555" mass="62202">MPLADLHMNSMAFMPNVRNKIATSGVRFQRHYCTSAFCCPSRVSLLTGKCVHNTNVTEVSPPHGAYDKFVRQGLNNDYLPLWLQDAGISTYYVGKLMNGLTIDNYRSPPPRGWTGSHFLLDPGAYDYLNSTWTLDNHDWVSHSGVNAIDATTKHSVDMLHRAIDDGKPFFMVVAPTTPHIGINASNNRHSYHPIPPARWKDAFADRFVPRTPNWNSKNHQSGASWLRNLPRLNDSAVADLDELYRARARCIAGVDDMVDHLLSVLEEAGITNKTHIVFTTDNGYHMGQHRLGPGKKQGFETDIHIPLVWRGPGVPEGRLIDAVSTHTDMAPTFLALFGLPLRTNLDGRVIPAVVRGANPQSKPSEHLNVELWGGGHPYELGPYASLNSEIPGVANNTYKALRIVGGKYSLYYSVWCTNEHELYDMVADEHQTTNLLPHTFDILDASNMNATSRRSLFGRPLYRVVQRLDALLMVLKTCVGEKCTYPWRQLHPLGDIETLEQAMDSGFDLFYEAQPKVSFAACEAAYLPEVEGPQEVIQYRPEKLARWRECLALVS</sequence>
<dbReference type="Proteomes" id="UP001638806">
    <property type="component" value="Unassembled WGS sequence"/>
</dbReference>
<comment type="caution">
    <text evidence="1">The sequence shown here is derived from an EMBL/GenBank/DDBJ whole genome shotgun (WGS) entry which is preliminary data.</text>
</comment>
<organism evidence="1 2">
    <name type="scientific">Purpureocillium lilacinum</name>
    <name type="common">Paecilomyces lilacinus</name>
    <dbReference type="NCBI Taxonomy" id="33203"/>
    <lineage>
        <taxon>Eukaryota</taxon>
        <taxon>Fungi</taxon>
        <taxon>Dikarya</taxon>
        <taxon>Ascomycota</taxon>
        <taxon>Pezizomycotina</taxon>
        <taxon>Sordariomycetes</taxon>
        <taxon>Hypocreomycetidae</taxon>
        <taxon>Hypocreales</taxon>
        <taxon>Ophiocordycipitaceae</taxon>
        <taxon>Purpureocillium</taxon>
    </lineage>
</organism>
<dbReference type="EMBL" id="JBGNUJ010000007">
    <property type="protein sequence ID" value="KAL3958030.1"/>
    <property type="molecule type" value="Genomic_DNA"/>
</dbReference>
<name>A0ACC4DNT3_PURLI</name>
<evidence type="ECO:0000313" key="1">
    <source>
        <dbReference type="EMBL" id="KAL3958030.1"/>
    </source>
</evidence>
<keyword evidence="2" id="KW-1185">Reference proteome</keyword>
<evidence type="ECO:0000313" key="2">
    <source>
        <dbReference type="Proteomes" id="UP001638806"/>
    </source>
</evidence>
<accession>A0ACC4DNT3</accession>
<proteinExistence type="predicted"/>
<gene>
    <name evidence="1" type="ORF">ACCO45_008608</name>
</gene>
<protein>
    <submittedName>
        <fullName evidence="1">Uncharacterized protein</fullName>
    </submittedName>
</protein>
<reference evidence="1" key="1">
    <citation type="submission" date="2024-12" db="EMBL/GenBank/DDBJ databases">
        <title>Comparative genomics and development of molecular markers within Purpureocillium lilacinum and among Purpureocillium species.</title>
        <authorList>
            <person name="Yeh Z.-Y."/>
            <person name="Ni N.-T."/>
            <person name="Lo P.-H."/>
            <person name="Mushyakhwo K."/>
            <person name="Lin C.-F."/>
            <person name="Nai Y.-S."/>
        </authorList>
    </citation>
    <scope>NUCLEOTIDE SEQUENCE</scope>
    <source>
        <tissue evidence="1">Conidia</tissue>
    </source>
</reference>